<sequence length="143" mass="16285">MPRVTPFSAAYVPHLLSSLALTSIAIHLVRQRNAATTDRAHLSAQISILESTVGRLRAGERIPPPELDRVLRLARSQTEEQGEETIVERMREKEGEIGWKEVFLGRKPRSKEEEETARKRQEMWDLRDLETIASELSAAIESR</sequence>
<gene>
    <name evidence="1" type="ORF">LAESUDRAFT_761511</name>
</gene>
<evidence type="ECO:0000313" key="2">
    <source>
        <dbReference type="Proteomes" id="UP000076871"/>
    </source>
</evidence>
<organism evidence="1 2">
    <name type="scientific">Laetiporus sulphureus 93-53</name>
    <dbReference type="NCBI Taxonomy" id="1314785"/>
    <lineage>
        <taxon>Eukaryota</taxon>
        <taxon>Fungi</taxon>
        <taxon>Dikarya</taxon>
        <taxon>Basidiomycota</taxon>
        <taxon>Agaricomycotina</taxon>
        <taxon>Agaricomycetes</taxon>
        <taxon>Polyporales</taxon>
        <taxon>Laetiporus</taxon>
    </lineage>
</organism>
<dbReference type="AlphaFoldDB" id="A0A165D100"/>
<dbReference type="STRING" id="1314785.A0A165D100"/>
<keyword evidence="2" id="KW-1185">Reference proteome</keyword>
<dbReference type="RefSeq" id="XP_040761656.1">
    <property type="nucleotide sequence ID" value="XM_040912934.1"/>
</dbReference>
<dbReference type="OrthoDB" id="2596179at2759"/>
<reference evidence="1 2" key="1">
    <citation type="journal article" date="2016" name="Mol. Biol. Evol.">
        <title>Comparative Genomics of Early-Diverging Mushroom-Forming Fungi Provides Insights into the Origins of Lignocellulose Decay Capabilities.</title>
        <authorList>
            <person name="Nagy L.G."/>
            <person name="Riley R."/>
            <person name="Tritt A."/>
            <person name="Adam C."/>
            <person name="Daum C."/>
            <person name="Floudas D."/>
            <person name="Sun H."/>
            <person name="Yadav J.S."/>
            <person name="Pangilinan J."/>
            <person name="Larsson K.H."/>
            <person name="Matsuura K."/>
            <person name="Barry K."/>
            <person name="Labutti K."/>
            <person name="Kuo R."/>
            <person name="Ohm R.A."/>
            <person name="Bhattacharya S.S."/>
            <person name="Shirouzu T."/>
            <person name="Yoshinaga Y."/>
            <person name="Martin F.M."/>
            <person name="Grigoriev I.V."/>
            <person name="Hibbett D.S."/>
        </authorList>
    </citation>
    <scope>NUCLEOTIDE SEQUENCE [LARGE SCALE GENOMIC DNA]</scope>
    <source>
        <strain evidence="1 2">93-53</strain>
    </source>
</reference>
<proteinExistence type="predicted"/>
<evidence type="ECO:0000313" key="1">
    <source>
        <dbReference type="EMBL" id="KZT03916.1"/>
    </source>
</evidence>
<dbReference type="EMBL" id="KV427640">
    <property type="protein sequence ID" value="KZT03916.1"/>
    <property type="molecule type" value="Genomic_DNA"/>
</dbReference>
<accession>A0A165D100</accession>
<name>A0A165D100_9APHY</name>
<dbReference type="InParanoid" id="A0A165D100"/>
<dbReference type="GeneID" id="63829962"/>
<dbReference type="Proteomes" id="UP000076871">
    <property type="component" value="Unassembled WGS sequence"/>
</dbReference>
<protein>
    <submittedName>
        <fullName evidence="1">Uncharacterized protein</fullName>
    </submittedName>
</protein>